<accession>A0ABD3BMD5</accession>
<reference evidence="2" key="1">
    <citation type="journal article" date="2024" name="IScience">
        <title>Strigolactones Initiate the Formation of Haustorium-like Structures in Castilleja.</title>
        <authorList>
            <person name="Buerger M."/>
            <person name="Peterson D."/>
            <person name="Chory J."/>
        </authorList>
    </citation>
    <scope>NUCLEOTIDE SEQUENCE [LARGE SCALE GENOMIC DNA]</scope>
</reference>
<dbReference type="GO" id="GO:0005840">
    <property type="term" value="C:ribosome"/>
    <property type="evidence" value="ECO:0007669"/>
    <property type="project" value="UniProtKB-KW"/>
</dbReference>
<organism evidence="1 2">
    <name type="scientific">Castilleja foliolosa</name>
    <dbReference type="NCBI Taxonomy" id="1961234"/>
    <lineage>
        <taxon>Eukaryota</taxon>
        <taxon>Viridiplantae</taxon>
        <taxon>Streptophyta</taxon>
        <taxon>Embryophyta</taxon>
        <taxon>Tracheophyta</taxon>
        <taxon>Spermatophyta</taxon>
        <taxon>Magnoliopsida</taxon>
        <taxon>eudicotyledons</taxon>
        <taxon>Gunneridae</taxon>
        <taxon>Pentapetalae</taxon>
        <taxon>asterids</taxon>
        <taxon>lamiids</taxon>
        <taxon>Lamiales</taxon>
        <taxon>Orobanchaceae</taxon>
        <taxon>Pedicularideae</taxon>
        <taxon>Castillejinae</taxon>
        <taxon>Castilleja</taxon>
    </lineage>
</organism>
<dbReference type="EMBL" id="JAVIJP010000080">
    <property type="protein sequence ID" value="KAL3618623.1"/>
    <property type="molecule type" value="Genomic_DNA"/>
</dbReference>
<gene>
    <name evidence="1" type="primary">RPL12_5</name>
    <name evidence="1" type="ORF">CASFOL_037705</name>
</gene>
<dbReference type="Proteomes" id="UP001632038">
    <property type="component" value="Unassembled WGS sequence"/>
</dbReference>
<comment type="caution">
    <text evidence="1">The sequence shown here is derived from an EMBL/GenBank/DDBJ whole genome shotgun (WGS) entry which is preliminary data.</text>
</comment>
<name>A0ABD3BMD5_9LAMI</name>
<keyword evidence="2" id="KW-1185">Reference proteome</keyword>
<evidence type="ECO:0000313" key="1">
    <source>
        <dbReference type="EMBL" id="KAL3618623.1"/>
    </source>
</evidence>
<keyword evidence="1" id="KW-0687">Ribonucleoprotein</keyword>
<proteinExistence type="predicted"/>
<sequence length="48" mass="5436">MAMELTGNVNGMLKTCVSVGFTLDEKDSKDLQQGIQMEIQRFNKGWRS</sequence>
<protein>
    <submittedName>
        <fullName evidence="1">60S ribosomal protein L12</fullName>
    </submittedName>
</protein>
<dbReference type="AlphaFoldDB" id="A0ABD3BMD5"/>
<keyword evidence="1" id="KW-0689">Ribosomal protein</keyword>
<evidence type="ECO:0000313" key="2">
    <source>
        <dbReference type="Proteomes" id="UP001632038"/>
    </source>
</evidence>